<dbReference type="PRINTS" id="PR00260">
    <property type="entry name" value="CHEMTRNSDUCR"/>
</dbReference>
<evidence type="ECO:0000259" key="8">
    <source>
        <dbReference type="PROSITE" id="PS50192"/>
    </source>
</evidence>
<dbReference type="SMART" id="SM00304">
    <property type="entry name" value="HAMP"/>
    <property type="match status" value="1"/>
</dbReference>
<comment type="subcellular location">
    <subcellularLocation>
        <location evidence="1">Cell inner membrane</location>
        <topology evidence="1">Multi-pass membrane protein</topology>
    </subcellularLocation>
</comment>
<dbReference type="InterPro" id="IPR003660">
    <property type="entry name" value="HAMP_dom"/>
</dbReference>
<keyword evidence="6" id="KW-1133">Transmembrane helix</keyword>
<evidence type="ECO:0000256" key="2">
    <source>
        <dbReference type="ARBA" id="ARBA00022519"/>
    </source>
</evidence>
<dbReference type="eggNOG" id="COG0840">
    <property type="taxonomic scope" value="Bacteria"/>
</dbReference>
<feature type="domain" description="HAMP" evidence="9">
    <location>
        <begin position="213"/>
        <end position="265"/>
    </location>
</feature>
<dbReference type="CDD" id="cd06225">
    <property type="entry name" value="HAMP"/>
    <property type="match status" value="1"/>
</dbReference>
<reference evidence="10 11" key="1">
    <citation type="journal article" date="2008" name="BMC Genomics">
        <title>The genome sequence of the fish pathogen Aliivibrio salmonicida strain LFI1238 shows extensive evidence of gene decay.</title>
        <authorList>
            <person name="Hjerde E."/>
            <person name="Lorentzen M.S."/>
            <person name="Holden M.T."/>
            <person name="Seeger K."/>
            <person name="Paulsen S."/>
            <person name="Bason N."/>
            <person name="Churcher C."/>
            <person name="Harris D."/>
            <person name="Norbertczak H."/>
            <person name="Quail M.A."/>
            <person name="Sanders S."/>
            <person name="Thurston S."/>
            <person name="Parkhill J."/>
            <person name="Willassen N.P."/>
            <person name="Thomson N.R."/>
        </authorList>
    </citation>
    <scope>NUCLEOTIDE SEQUENCE [LARGE SCALE GENOMIC DNA]</scope>
    <source>
        <strain evidence="10 11">LFI1238</strain>
    </source>
</reference>
<dbReference type="SUPFAM" id="SSF58104">
    <property type="entry name" value="Methyl-accepting chemotaxis protein (MCP) signaling domain"/>
    <property type="match status" value="1"/>
</dbReference>
<keyword evidence="11" id="KW-1185">Reference proteome</keyword>
<keyword evidence="6" id="KW-0472">Membrane</keyword>
<feature type="domain" description="Methyl-accepting transducer" evidence="7">
    <location>
        <begin position="270"/>
        <end position="510"/>
    </location>
</feature>
<evidence type="ECO:0000256" key="1">
    <source>
        <dbReference type="ARBA" id="ARBA00004429"/>
    </source>
</evidence>
<organism evidence="10 11">
    <name type="scientific">Aliivibrio salmonicida (strain LFI1238)</name>
    <name type="common">Vibrio salmonicida (strain LFI1238)</name>
    <dbReference type="NCBI Taxonomy" id="316275"/>
    <lineage>
        <taxon>Bacteria</taxon>
        <taxon>Pseudomonadati</taxon>
        <taxon>Pseudomonadota</taxon>
        <taxon>Gammaproteobacteria</taxon>
        <taxon>Vibrionales</taxon>
        <taxon>Vibrionaceae</taxon>
        <taxon>Aliivibrio</taxon>
    </lineage>
</organism>
<dbReference type="AlphaFoldDB" id="B6ERY2"/>
<dbReference type="Proteomes" id="UP000001730">
    <property type="component" value="Chromosome 2"/>
</dbReference>
<evidence type="ECO:0000259" key="9">
    <source>
        <dbReference type="PROSITE" id="PS50885"/>
    </source>
</evidence>
<comment type="similarity">
    <text evidence="4">Belongs to the methyl-accepting chemotaxis (MCP) protein family.</text>
</comment>
<accession>B6ERY2</accession>
<dbReference type="Pfam" id="PF00015">
    <property type="entry name" value="MCPsignal"/>
    <property type="match status" value="1"/>
</dbReference>
<dbReference type="InterPro" id="IPR000727">
    <property type="entry name" value="T_SNARE_dom"/>
</dbReference>
<dbReference type="PROSITE" id="PS50192">
    <property type="entry name" value="T_SNARE"/>
    <property type="match status" value="1"/>
</dbReference>
<keyword evidence="6" id="KW-0812">Transmembrane</keyword>
<feature type="domain" description="T-SNARE coiled-coil homology" evidence="8">
    <location>
        <begin position="461"/>
        <end position="523"/>
    </location>
</feature>
<sequence>MQFSLKNTSIRIQILLPVLFTALALFASLWYTAATLEKEQDTIADNTTSFVFYKDQLAKIDDQVYPLRIRAVYAIYDSARRENFYVQMQNEVKSIDKLLNEIEDKKTFRSDAEKVRASVSAYVDFTKKMIDFTTRKEQGLSNNTTQDSMIAQYRKIGNHMVETINDLSQQVNKFSDVLMNESYERNIQVKNTAAITIISVFIISLLTAWWLSGLIVNPIQKLQSLIRRLAEGDLTVQADADGDNEIAQLSNDINTTARQLQATIEELSNINESVASASTELAAVMSEAESNSQKELSEIEQVASAVNELSSTADNVSDNALAADKTARETNELAHAGLDIFAQSTEASEKMASALTDAAVVVNRLKEQSEQINNVVEVIRGVSDQTNLLALNAAIEAAIEAARAGESGRGFAVVADEVRLLAARTQSSTQEIQTIIEALQEQSGLANDSMQSSLDMLELNKELTAKAGDALVGITESINAINDMNTQVATAAEEQSQVTQDINRNVVNMSELVNQNVTGISQSASASSELSRLAEEQKQQLSFFKL</sequence>
<dbReference type="GO" id="GO:0004888">
    <property type="term" value="F:transmembrane signaling receptor activity"/>
    <property type="evidence" value="ECO:0007669"/>
    <property type="project" value="InterPro"/>
</dbReference>
<evidence type="ECO:0000256" key="5">
    <source>
        <dbReference type="PROSITE-ProRule" id="PRU00284"/>
    </source>
</evidence>
<keyword evidence="2" id="KW-1003">Cell membrane</keyword>
<name>B6ERY2_ALISL</name>
<dbReference type="PROSITE" id="PS50885">
    <property type="entry name" value="HAMP"/>
    <property type="match status" value="1"/>
</dbReference>
<dbReference type="InterPro" id="IPR004089">
    <property type="entry name" value="MCPsignal_dom"/>
</dbReference>
<keyword evidence="2" id="KW-0997">Cell inner membrane</keyword>
<feature type="transmembrane region" description="Helical" evidence="6">
    <location>
        <begin position="12"/>
        <end position="31"/>
    </location>
</feature>
<dbReference type="GO" id="GO:0006935">
    <property type="term" value="P:chemotaxis"/>
    <property type="evidence" value="ECO:0007669"/>
    <property type="project" value="InterPro"/>
</dbReference>
<dbReference type="EMBL" id="FM178380">
    <property type="protein sequence ID" value="CAQ81466.1"/>
    <property type="molecule type" value="Genomic_DNA"/>
</dbReference>
<evidence type="ECO:0000313" key="11">
    <source>
        <dbReference type="Proteomes" id="UP000001730"/>
    </source>
</evidence>
<keyword evidence="3 5" id="KW-0807">Transducer</keyword>
<dbReference type="GO" id="GO:0005886">
    <property type="term" value="C:plasma membrane"/>
    <property type="evidence" value="ECO:0007669"/>
    <property type="project" value="UniProtKB-SubCell"/>
</dbReference>
<dbReference type="GO" id="GO:0007165">
    <property type="term" value="P:signal transduction"/>
    <property type="evidence" value="ECO:0007669"/>
    <property type="project" value="UniProtKB-KW"/>
</dbReference>
<evidence type="ECO:0000259" key="7">
    <source>
        <dbReference type="PROSITE" id="PS50111"/>
    </source>
</evidence>
<dbReference type="InterPro" id="IPR004090">
    <property type="entry name" value="Chemotax_Me-accpt_rcpt"/>
</dbReference>
<evidence type="ECO:0000256" key="6">
    <source>
        <dbReference type="SAM" id="Phobius"/>
    </source>
</evidence>
<proteinExistence type="inferred from homology"/>
<dbReference type="PANTHER" id="PTHR32089">
    <property type="entry name" value="METHYL-ACCEPTING CHEMOTAXIS PROTEIN MCPB"/>
    <property type="match status" value="1"/>
</dbReference>
<dbReference type="HOGENOM" id="CLU_000445_107_27_6"/>
<dbReference type="Gene3D" id="1.10.287.950">
    <property type="entry name" value="Methyl-accepting chemotaxis protein"/>
    <property type="match status" value="1"/>
</dbReference>
<dbReference type="FunFam" id="1.10.287.950:FF:000001">
    <property type="entry name" value="Methyl-accepting chemotaxis sensory transducer"/>
    <property type="match status" value="1"/>
</dbReference>
<evidence type="ECO:0000256" key="3">
    <source>
        <dbReference type="ARBA" id="ARBA00023224"/>
    </source>
</evidence>
<dbReference type="Pfam" id="PF00672">
    <property type="entry name" value="HAMP"/>
    <property type="match status" value="1"/>
</dbReference>
<evidence type="ECO:0000313" key="10">
    <source>
        <dbReference type="EMBL" id="CAQ81466.1"/>
    </source>
</evidence>
<dbReference type="SMART" id="SM00283">
    <property type="entry name" value="MA"/>
    <property type="match status" value="1"/>
</dbReference>
<dbReference type="PANTHER" id="PTHR32089:SF33">
    <property type="entry name" value="TOXIN COREGULATED PILUS BIOSYNTHESIS PROTEIN I"/>
    <property type="match status" value="1"/>
</dbReference>
<feature type="transmembrane region" description="Helical" evidence="6">
    <location>
        <begin position="193"/>
        <end position="219"/>
    </location>
</feature>
<dbReference type="RefSeq" id="WP_012552015.1">
    <property type="nucleotide sequence ID" value="NC_011313.1"/>
</dbReference>
<dbReference type="KEGG" id="vsa:VSAL_II0712"/>
<protein>
    <submittedName>
        <fullName evidence="10">Methyl-accepting chemotaxis citrate transducer</fullName>
    </submittedName>
</protein>
<evidence type="ECO:0000256" key="4">
    <source>
        <dbReference type="ARBA" id="ARBA00029447"/>
    </source>
</evidence>
<gene>
    <name evidence="10" type="ordered locus">VSAL_II0712</name>
</gene>
<dbReference type="PROSITE" id="PS50111">
    <property type="entry name" value="CHEMOTAXIS_TRANSDUC_2"/>
    <property type="match status" value="1"/>
</dbReference>
<dbReference type="Gene3D" id="6.10.340.10">
    <property type="match status" value="1"/>
</dbReference>